<keyword evidence="1 5" id="KW-0805">Transcription regulation</keyword>
<evidence type="ECO:0000256" key="4">
    <source>
        <dbReference type="ARBA" id="ARBA00023163"/>
    </source>
</evidence>
<feature type="domain" description="RNA polymerase sigma-70" evidence="7">
    <location>
        <begin position="241"/>
        <end position="267"/>
    </location>
</feature>
<keyword evidence="3 5" id="KW-0238">DNA-binding</keyword>
<evidence type="ECO:0000256" key="3">
    <source>
        <dbReference type="ARBA" id="ARBA00023125"/>
    </source>
</evidence>
<dbReference type="InterPro" id="IPR050239">
    <property type="entry name" value="Sigma-70_RNA_pol_init_factors"/>
</dbReference>
<dbReference type="Pfam" id="PF00140">
    <property type="entry name" value="Sigma70_r1_2"/>
    <property type="match status" value="1"/>
</dbReference>
<evidence type="ECO:0000256" key="1">
    <source>
        <dbReference type="ARBA" id="ARBA00023015"/>
    </source>
</evidence>
<comment type="caution">
    <text evidence="8">The sequence shown here is derived from an EMBL/GenBank/DDBJ whole genome shotgun (WGS) entry which is preliminary data.</text>
</comment>
<dbReference type="Proteomes" id="UP000772181">
    <property type="component" value="Unassembled WGS sequence"/>
</dbReference>
<comment type="similarity">
    <text evidence="5">Belongs to the sigma-70 factor family.</text>
</comment>
<dbReference type="PROSITE" id="PS00715">
    <property type="entry name" value="SIGMA70_1"/>
    <property type="match status" value="1"/>
</dbReference>
<evidence type="ECO:0000259" key="7">
    <source>
        <dbReference type="PROSITE" id="PS00716"/>
    </source>
</evidence>
<dbReference type="InterPro" id="IPR013325">
    <property type="entry name" value="RNA_pol_sigma_r2"/>
</dbReference>
<dbReference type="Pfam" id="PF04539">
    <property type="entry name" value="Sigma70_r3"/>
    <property type="match status" value="1"/>
</dbReference>
<dbReference type="NCBIfam" id="TIGR02937">
    <property type="entry name" value="sigma70-ECF"/>
    <property type="match status" value="1"/>
</dbReference>
<dbReference type="Pfam" id="PF04545">
    <property type="entry name" value="Sigma70_r4"/>
    <property type="match status" value="1"/>
</dbReference>
<sequence>MIRKGKVEFFSSLDSYLKQIRQIPLLTREEEMALALRIRAGDEKALNELVRRNLRYVVTVSNMYRGCGLSLDDLISEGNVGLIQAAKRFDPDKGVKFITYAVWWIRQAIVHALAEQSSTVRLPIKQAGVLFKIGKEFKRYFQANDKDPTSEELAVKLRVTVEDIETIMRVYRKYLSLNTPLEDDGETSYLDLVKSENIPSVEENILKASLSEGIEEIMEEITPREKTVLRMRFGFEGHPQTLEEIGKVMNLSRERIRQIENKAKSKLKSQAKIKALHNYLN</sequence>
<dbReference type="SUPFAM" id="SSF88946">
    <property type="entry name" value="Sigma2 domain of RNA polymerase sigma factors"/>
    <property type="match status" value="1"/>
</dbReference>
<feature type="domain" description="RNA polymerase sigma-70" evidence="6">
    <location>
        <begin position="73"/>
        <end position="86"/>
    </location>
</feature>
<dbReference type="Gene3D" id="1.10.10.10">
    <property type="entry name" value="Winged helix-like DNA-binding domain superfamily/Winged helix DNA-binding domain"/>
    <property type="match status" value="2"/>
</dbReference>
<dbReference type="InterPro" id="IPR007627">
    <property type="entry name" value="RNA_pol_sigma70_r2"/>
</dbReference>
<evidence type="ECO:0000256" key="2">
    <source>
        <dbReference type="ARBA" id="ARBA00023082"/>
    </source>
</evidence>
<dbReference type="InterPro" id="IPR014284">
    <property type="entry name" value="RNA_pol_sigma-70_dom"/>
</dbReference>
<dbReference type="Gene3D" id="1.20.120.1810">
    <property type="match status" value="1"/>
</dbReference>
<dbReference type="InterPro" id="IPR000943">
    <property type="entry name" value="RNA_pol_sigma70"/>
</dbReference>
<gene>
    <name evidence="8" type="ORF">HY730_09750</name>
</gene>
<dbReference type="InterPro" id="IPR007624">
    <property type="entry name" value="RNA_pol_sigma70_r3"/>
</dbReference>
<evidence type="ECO:0000313" key="8">
    <source>
        <dbReference type="EMBL" id="MBI4596639.1"/>
    </source>
</evidence>
<dbReference type="InterPro" id="IPR036388">
    <property type="entry name" value="WH-like_DNA-bd_sf"/>
</dbReference>
<dbReference type="GO" id="GO:0016987">
    <property type="term" value="F:sigma factor activity"/>
    <property type="evidence" value="ECO:0007669"/>
    <property type="project" value="UniProtKB-KW"/>
</dbReference>
<evidence type="ECO:0000313" key="9">
    <source>
        <dbReference type="Proteomes" id="UP000772181"/>
    </source>
</evidence>
<accession>A0A933LRD6</accession>
<dbReference type="PRINTS" id="PR00046">
    <property type="entry name" value="SIGMA70FCT"/>
</dbReference>
<proteinExistence type="inferred from homology"/>
<keyword evidence="2 5" id="KW-0731">Sigma factor</keyword>
<dbReference type="PROSITE" id="PS00716">
    <property type="entry name" value="SIGMA70_2"/>
    <property type="match status" value="1"/>
</dbReference>
<keyword evidence="4 5" id="KW-0804">Transcription</keyword>
<dbReference type="AlphaFoldDB" id="A0A933LRD6"/>
<dbReference type="PANTHER" id="PTHR30603:SF47">
    <property type="entry name" value="RNA POLYMERASE SIGMA FACTOR SIGD, CHLOROPLASTIC"/>
    <property type="match status" value="1"/>
</dbReference>
<dbReference type="EMBL" id="JACQWF010000420">
    <property type="protein sequence ID" value="MBI4596639.1"/>
    <property type="molecule type" value="Genomic_DNA"/>
</dbReference>
<dbReference type="PIRSF" id="PIRSF000770">
    <property type="entry name" value="RNA_pol_sigma-SigE/K"/>
    <property type="match status" value="1"/>
</dbReference>
<dbReference type="InterPro" id="IPR009042">
    <property type="entry name" value="RNA_pol_sigma70_r1_2"/>
</dbReference>
<dbReference type="InterPro" id="IPR007630">
    <property type="entry name" value="RNA_pol_sigma70_r4"/>
</dbReference>
<evidence type="ECO:0000259" key="6">
    <source>
        <dbReference type="PROSITE" id="PS00715"/>
    </source>
</evidence>
<evidence type="ECO:0000256" key="5">
    <source>
        <dbReference type="RuleBase" id="RU362124"/>
    </source>
</evidence>
<organism evidence="8 9">
    <name type="scientific">Tectimicrobiota bacterium</name>
    <dbReference type="NCBI Taxonomy" id="2528274"/>
    <lineage>
        <taxon>Bacteria</taxon>
        <taxon>Pseudomonadati</taxon>
        <taxon>Nitrospinota/Tectimicrobiota group</taxon>
        <taxon>Candidatus Tectimicrobiota</taxon>
    </lineage>
</organism>
<protein>
    <recommendedName>
        <fullName evidence="5">RNA polymerase sigma factor</fullName>
    </recommendedName>
</protein>
<dbReference type="PANTHER" id="PTHR30603">
    <property type="entry name" value="RNA POLYMERASE SIGMA FACTOR RPO"/>
    <property type="match status" value="1"/>
</dbReference>
<reference evidence="8" key="1">
    <citation type="submission" date="2020-07" db="EMBL/GenBank/DDBJ databases">
        <title>Huge and variable diversity of episymbiotic CPR bacteria and DPANN archaea in groundwater ecosystems.</title>
        <authorList>
            <person name="He C.Y."/>
            <person name="Keren R."/>
            <person name="Whittaker M."/>
            <person name="Farag I.F."/>
            <person name="Doudna J."/>
            <person name="Cate J.H.D."/>
            <person name="Banfield J.F."/>
        </authorList>
    </citation>
    <scope>NUCLEOTIDE SEQUENCE</scope>
    <source>
        <strain evidence="8">NC_groundwater_1482_Ag_S-0.65um_47_24</strain>
    </source>
</reference>
<comment type="function">
    <text evidence="5">Sigma factors are initiation factors that promote the attachment of RNA polymerase to specific initiation sites and are then released.</text>
</comment>
<dbReference type="GO" id="GO:0006352">
    <property type="term" value="P:DNA-templated transcription initiation"/>
    <property type="evidence" value="ECO:0007669"/>
    <property type="project" value="InterPro"/>
</dbReference>
<dbReference type="Pfam" id="PF04542">
    <property type="entry name" value="Sigma70_r2"/>
    <property type="match status" value="1"/>
</dbReference>
<dbReference type="InterPro" id="IPR013324">
    <property type="entry name" value="RNA_pol_sigma_r3/r4-like"/>
</dbReference>
<dbReference type="CDD" id="cd06171">
    <property type="entry name" value="Sigma70_r4"/>
    <property type="match status" value="1"/>
</dbReference>
<name>A0A933LRD6_UNCTE</name>
<dbReference type="SUPFAM" id="SSF88659">
    <property type="entry name" value="Sigma3 and sigma4 domains of RNA polymerase sigma factors"/>
    <property type="match status" value="2"/>
</dbReference>
<dbReference type="GO" id="GO:0003677">
    <property type="term" value="F:DNA binding"/>
    <property type="evidence" value="ECO:0007669"/>
    <property type="project" value="UniProtKB-KW"/>
</dbReference>